<reference evidence="2" key="1">
    <citation type="journal article" date="2020" name="ISME J.">
        <title>Gammaproteobacteria mediating utilization of methyl-, sulfur- and petroleum organic compounds in deep ocean hydrothermal plumes.</title>
        <authorList>
            <person name="Zhou Z."/>
            <person name="Liu Y."/>
            <person name="Pan J."/>
            <person name="Cron B.R."/>
            <person name="Toner B.M."/>
            <person name="Anantharaman K."/>
            <person name="Breier J.A."/>
            <person name="Dick G.J."/>
            <person name="Li M."/>
        </authorList>
    </citation>
    <scope>NUCLEOTIDE SEQUENCE</scope>
    <source>
        <strain evidence="2">SZUA-1534</strain>
    </source>
</reference>
<proteinExistence type="predicted"/>
<dbReference type="AlphaFoldDB" id="A0A832ZZ43"/>
<protein>
    <submittedName>
        <fullName evidence="2">Uncharacterized protein</fullName>
    </submittedName>
</protein>
<dbReference type="Proteomes" id="UP000623215">
    <property type="component" value="Unassembled WGS sequence"/>
</dbReference>
<name>A0A832ZZ43_9EURY</name>
<evidence type="ECO:0000256" key="1">
    <source>
        <dbReference type="SAM" id="Phobius"/>
    </source>
</evidence>
<keyword evidence="1" id="KW-1133">Transmembrane helix</keyword>
<accession>A0A832ZZ43</accession>
<keyword evidence="1" id="KW-0812">Transmembrane</keyword>
<evidence type="ECO:0000313" key="2">
    <source>
        <dbReference type="EMBL" id="HIQ32820.1"/>
    </source>
</evidence>
<keyword evidence="1" id="KW-0472">Membrane</keyword>
<organism evidence="2 3">
    <name type="scientific">Methanothermococcus okinawensis</name>
    <dbReference type="NCBI Taxonomy" id="155863"/>
    <lineage>
        <taxon>Archaea</taxon>
        <taxon>Methanobacteriati</taxon>
        <taxon>Methanobacteriota</taxon>
        <taxon>Methanomada group</taxon>
        <taxon>Methanococci</taxon>
        <taxon>Methanococcales</taxon>
        <taxon>Methanococcaceae</taxon>
        <taxon>Methanothermococcus</taxon>
    </lineage>
</organism>
<sequence>MRGIYFFVFLLISLTASYALDSVVVKLDPNYVETYGEPVYFKICVENIPPRGSLGVPDLYTDANIVDGGCGGVDITVNYSPEYLKPLEFNWSEEFKDIKLKEYRFENGTFYLSILFSNSPKEGNIYLGTLAFIPIKEGETTLNISGVVSSEYGIKYSSKNRYYIDYGKTSQRIAYYPDTKFQGATVVIKGVSNYTNYSTRLEGTFNESDVLDEHSEFKGKILYKIINNITVTPNFNTSKVVVKEVDIIEKSPNITLVINTSVDYRLLIFTFLGSLISGVLFGAVIRWMRIV</sequence>
<feature type="transmembrane region" description="Helical" evidence="1">
    <location>
        <begin position="266"/>
        <end position="288"/>
    </location>
</feature>
<evidence type="ECO:0000313" key="3">
    <source>
        <dbReference type="Proteomes" id="UP000623215"/>
    </source>
</evidence>
<gene>
    <name evidence="2" type="ORF">EYH55_05015</name>
</gene>
<comment type="caution">
    <text evidence="2">The sequence shown here is derived from an EMBL/GenBank/DDBJ whole genome shotgun (WGS) entry which is preliminary data.</text>
</comment>
<dbReference type="EMBL" id="DQVW01000096">
    <property type="protein sequence ID" value="HIQ32820.1"/>
    <property type="molecule type" value="Genomic_DNA"/>
</dbReference>